<name>A0A0W0G8G4_MONRR</name>
<protein>
    <submittedName>
        <fullName evidence="1">Uncharacterized protein</fullName>
    </submittedName>
</protein>
<sequence length="520" mass="59202">MKRRNRLTSTEQTVQEPISPRHFIDESTPLINCLPPEILSEIFLNMVLTRFGSIHHARFAPQDTGSHSIGSYVGRVCSYWRNVSLRTPALWSSFYIRISPCTYSGLMLQRLQCHLVRSGSHPLSVAVFLRGGLTLQEQDVISCSHTAKLRVKREHYLLNPRRMLEIIFKHAERIYSLTLVADVTQPGDNIFVTRVVSSLSHRFPVLTSLKIIIPHYEDIISLLNLFAEFSSIQNLMLNLLYCPVGITERCQFPLNQITNIELRHASVDTIWDILPHCRNIQTADFHFYQYRVPRPRKGKLSVPYIHTLRISFAKPTHLGVVMNMLNDMTFPRLSSFSFDAAGFHTSCYEELHRESWNLTFLNPVLRIVSSSTSGLRTLRLNRAPFGDAHLLPILRKTPDLEELDVTDMGYNGVNYTVTSRLLKELSGGAVVPRLRKVGLVIWTEWKGDGIFEGVLEARMKREPKLHTAYAKVVGTGAFHLDMGRLRRLQKEGLAVRVVQVSNIESNTEVEVVGYGRDGGE</sequence>
<dbReference type="Proteomes" id="UP000054988">
    <property type="component" value="Unassembled WGS sequence"/>
</dbReference>
<dbReference type="Gene3D" id="1.20.1280.50">
    <property type="match status" value="1"/>
</dbReference>
<dbReference type="Gene3D" id="3.80.10.10">
    <property type="entry name" value="Ribonuclease Inhibitor"/>
    <property type="match status" value="1"/>
</dbReference>
<accession>A0A0W0G8G4</accession>
<dbReference type="InterPro" id="IPR032675">
    <property type="entry name" value="LRR_dom_sf"/>
</dbReference>
<gene>
    <name evidence="1" type="ORF">WG66_2665</name>
</gene>
<evidence type="ECO:0000313" key="1">
    <source>
        <dbReference type="EMBL" id="KTB44757.1"/>
    </source>
</evidence>
<organism evidence="1 2">
    <name type="scientific">Moniliophthora roreri</name>
    <name type="common">Frosty pod rot fungus</name>
    <name type="synonym">Monilia roreri</name>
    <dbReference type="NCBI Taxonomy" id="221103"/>
    <lineage>
        <taxon>Eukaryota</taxon>
        <taxon>Fungi</taxon>
        <taxon>Dikarya</taxon>
        <taxon>Basidiomycota</taxon>
        <taxon>Agaricomycotina</taxon>
        <taxon>Agaricomycetes</taxon>
        <taxon>Agaricomycetidae</taxon>
        <taxon>Agaricales</taxon>
        <taxon>Marasmiineae</taxon>
        <taxon>Marasmiaceae</taxon>
        <taxon>Moniliophthora</taxon>
    </lineage>
</organism>
<dbReference type="eggNOG" id="ENOG502RC9V">
    <property type="taxonomic scope" value="Eukaryota"/>
</dbReference>
<dbReference type="EMBL" id="LATX01000858">
    <property type="protein sequence ID" value="KTB44757.1"/>
    <property type="molecule type" value="Genomic_DNA"/>
</dbReference>
<reference evidence="1 2" key="1">
    <citation type="submission" date="2015-12" db="EMBL/GenBank/DDBJ databases">
        <title>Draft genome sequence of Moniliophthora roreri, the causal agent of frosty pod rot of cacao.</title>
        <authorList>
            <person name="Aime M.C."/>
            <person name="Diaz-Valderrama J.R."/>
            <person name="Kijpornyongpan T."/>
            <person name="Phillips-Mora W."/>
        </authorList>
    </citation>
    <scope>NUCLEOTIDE SEQUENCE [LARGE SCALE GENOMIC DNA]</scope>
    <source>
        <strain evidence="1 2">MCA 2952</strain>
    </source>
</reference>
<dbReference type="AlphaFoldDB" id="A0A0W0G8G4"/>
<proteinExistence type="predicted"/>
<evidence type="ECO:0000313" key="2">
    <source>
        <dbReference type="Proteomes" id="UP000054988"/>
    </source>
</evidence>
<comment type="caution">
    <text evidence="1">The sequence shown here is derived from an EMBL/GenBank/DDBJ whole genome shotgun (WGS) entry which is preliminary data.</text>
</comment>